<sequence length="325" mass="36162">MGECMMKRSPVLRNAPSINFDDAKPAISNAEPSVSAPAVSQLASRVSGMKGNTIVLPVCGRNVAFTLKVIAAPDVESKTIVFSGNERNQALLSETSLDDLIPSFLTSGQQIPAFAREHNGNIEVADGSRRRKAAILTGSDYKVLVGNLNDEQMLWLSQIANEYRPTSAYERGLRYAQRLISEFEGNISKLAEAEHLSRKIIQRCIKTAGLPLKTIQLFANPNELSARSGEALSKAYENNVDTLKRVTHKIMKQKQEGRQFTTEELIVLLMPERKQPENIHKKSFGKNIEAKYSKDNVSFYLKSVPESLVKQIEELLNTYAKEHSL</sequence>
<dbReference type="InterPro" id="IPR004437">
    <property type="entry name" value="ParB/RepB/Spo0J"/>
</dbReference>
<dbReference type="Gene3D" id="1.10.10.2830">
    <property type="match status" value="1"/>
</dbReference>
<dbReference type="SMART" id="SM00470">
    <property type="entry name" value="ParB"/>
    <property type="match status" value="1"/>
</dbReference>
<protein>
    <submittedName>
        <fullName evidence="4">Plasmid partitioning control protein</fullName>
    </submittedName>
</protein>
<proteinExistence type="inferred from homology"/>
<dbReference type="EnsemblBacteria" id="AAS58587">
    <property type="protein sequence ID" value="AAS58587"/>
    <property type="gene ID" value="YP_pCD75"/>
</dbReference>
<dbReference type="SUPFAM" id="SSF109709">
    <property type="entry name" value="KorB DNA-binding domain-like"/>
    <property type="match status" value="1"/>
</dbReference>
<dbReference type="NCBIfam" id="NF010252">
    <property type="entry name" value="PRK13698.1"/>
    <property type="match status" value="1"/>
</dbReference>
<dbReference type="AlphaFoldDB" id="A0A0H2W182"/>
<keyword evidence="2" id="KW-0238">DNA-binding</keyword>
<dbReference type="InterPro" id="IPR003115">
    <property type="entry name" value="ParB_N"/>
</dbReference>
<reference evidence="4 5" key="1">
    <citation type="journal article" date="2004" name="DNA Res.">
        <title>Complete genome sequence of Yersinia pestis strain 91001, an isolate avirulent to humans.</title>
        <authorList>
            <person name="Song Y."/>
            <person name="Tong Z."/>
            <person name="Wang J."/>
            <person name="Wang L."/>
            <person name="Guo Z."/>
            <person name="Han Y."/>
            <person name="Zhang J."/>
            <person name="Pei D."/>
            <person name="Zhou D."/>
            <person name="Qin H."/>
            <person name="Pang X."/>
            <person name="Han Y."/>
            <person name="Zhai J."/>
            <person name="Li M."/>
            <person name="Cui B."/>
            <person name="Qi Z."/>
            <person name="Jin L."/>
            <person name="Dai R."/>
            <person name="Chen F."/>
            <person name="Li S."/>
            <person name="Ye C."/>
            <person name="Du Z."/>
            <person name="Lin W."/>
            <person name="Wang J."/>
            <person name="Yu J."/>
            <person name="Yang H."/>
            <person name="Wang J."/>
            <person name="Huang P."/>
            <person name="Yang R."/>
        </authorList>
    </citation>
    <scope>NUCLEOTIDE SEQUENCE [LARGE SCALE GENOMIC DNA]</scope>
    <source>
        <strain evidence="5">91001 / Biovar Mediaevalis</strain>
        <plasmid evidence="5">Plasmid pCD1</plasmid>
    </source>
</reference>
<geneLocation type="plasmid" evidence="4 5">
    <name>pCD1</name>
</geneLocation>
<accession>A0A0H2W182</accession>
<dbReference type="KEGG" id="ypm:YP_pCD75"/>
<organism evidence="4 5">
    <name type="scientific">Yersinia pestis</name>
    <dbReference type="NCBI Taxonomy" id="632"/>
    <lineage>
        <taxon>Bacteria</taxon>
        <taxon>Pseudomonadati</taxon>
        <taxon>Pseudomonadota</taxon>
        <taxon>Gammaproteobacteria</taxon>
        <taxon>Enterobacterales</taxon>
        <taxon>Yersiniaceae</taxon>
        <taxon>Yersinia</taxon>
    </lineage>
</organism>
<gene>
    <name evidence="4" type="primary">sopB</name>
    <name evidence="4" type="ordered locus">YP_pCD75</name>
</gene>
<dbReference type="InterPro" id="IPR040873">
    <property type="entry name" value="SoPB_HTH"/>
</dbReference>
<evidence type="ECO:0000256" key="2">
    <source>
        <dbReference type="ARBA" id="ARBA00023125"/>
    </source>
</evidence>
<keyword evidence="4" id="KW-0614">Plasmid</keyword>
<dbReference type="EMBL" id="AE017043">
    <property type="protein sequence ID" value="AAS58587.1"/>
    <property type="molecule type" value="Genomic_DNA"/>
</dbReference>
<dbReference type="PANTHER" id="PTHR38973">
    <property type="entry name" value="PLASMID PARTITIONING CONTROL PROTEIN-RELATED"/>
    <property type="match status" value="1"/>
</dbReference>
<dbReference type="Pfam" id="PF18090">
    <property type="entry name" value="SoPB_HTH"/>
    <property type="match status" value="1"/>
</dbReference>
<dbReference type="NCBIfam" id="TIGR00180">
    <property type="entry name" value="parB_part"/>
    <property type="match status" value="1"/>
</dbReference>
<evidence type="ECO:0000259" key="3">
    <source>
        <dbReference type="SMART" id="SM00470"/>
    </source>
</evidence>
<dbReference type="PANTHER" id="PTHR38973:SF2">
    <property type="entry name" value="PARB_REPB_SPO0J FAMILY PLASMID PARTITION PROTEIN"/>
    <property type="match status" value="1"/>
</dbReference>
<evidence type="ECO:0000313" key="4">
    <source>
        <dbReference type="EMBL" id="AAS58587.1"/>
    </source>
</evidence>
<name>A0A0H2W182_YERPE</name>
<evidence type="ECO:0000313" key="5">
    <source>
        <dbReference type="Proteomes" id="UP000001019"/>
    </source>
</evidence>
<feature type="domain" description="ParB-like N-terminal" evidence="3">
    <location>
        <begin position="75"/>
        <end position="162"/>
    </location>
</feature>
<dbReference type="CDD" id="cd16394">
    <property type="entry name" value="sopB_N"/>
    <property type="match status" value="1"/>
</dbReference>
<dbReference type="SUPFAM" id="SSF110849">
    <property type="entry name" value="ParB/Sulfiredoxin"/>
    <property type="match status" value="1"/>
</dbReference>
<dbReference type="HOGENOM" id="CLU_066637_0_0_6"/>
<evidence type="ECO:0000256" key="1">
    <source>
        <dbReference type="ARBA" id="ARBA00006295"/>
    </source>
</evidence>
<dbReference type="InterPro" id="IPR036086">
    <property type="entry name" value="ParB/Sulfiredoxin_sf"/>
</dbReference>
<dbReference type="GO" id="GO:0003677">
    <property type="term" value="F:DNA binding"/>
    <property type="evidence" value="ECO:0007669"/>
    <property type="project" value="UniProtKB-KW"/>
</dbReference>
<comment type="similarity">
    <text evidence="1">Belongs to the ParB family.</text>
</comment>
<dbReference type="Proteomes" id="UP000001019">
    <property type="component" value="Plasmid pCD1"/>
</dbReference>